<dbReference type="EMBL" id="CP059851">
    <property type="protein sequence ID" value="QMW22600.1"/>
    <property type="molecule type" value="Genomic_DNA"/>
</dbReference>
<feature type="binding site" evidence="2">
    <location>
        <position position="57"/>
    </location>
    <ligand>
        <name>Fe cation</name>
        <dbReference type="ChEBI" id="CHEBI:24875"/>
    </ligand>
</feature>
<sequence length="234" mass="24984">MMTLRKAADRGVADFGWLDSRHSFSFGHYHDPAHMGFGPLRVINEDRVAGGGGFPPHGHADMEILSYVIDGALEHRDSMGNGAVIRPGEIQKMRAGTGVQHSEYNASKTDPVHFLQIWIIPAHRGLAPGYEQVALPPVPAGNSRLDRIAAPGGGEGVVDIAQDVTLWRATLAAGGRLNHATAPDRRLWVQAARGSARVNDEVLTAGDGLAIAHMSAVDFDADSEAELLLFDMGA</sequence>
<name>A0A7G5IGV8_9SPHN</name>
<dbReference type="Gene3D" id="2.60.120.10">
    <property type="entry name" value="Jelly Rolls"/>
    <property type="match status" value="2"/>
</dbReference>
<feature type="binding site" evidence="2">
    <location>
        <position position="59"/>
    </location>
    <ligand>
        <name>Fe cation</name>
        <dbReference type="ChEBI" id="CHEBI:24875"/>
    </ligand>
</feature>
<dbReference type="PIRSF" id="PIRSF006232">
    <property type="entry name" value="Pirin"/>
    <property type="match status" value="1"/>
</dbReference>
<keyword evidence="2" id="KW-0408">Iron</keyword>
<evidence type="ECO:0000259" key="5">
    <source>
        <dbReference type="Pfam" id="PF17954"/>
    </source>
</evidence>
<dbReference type="Pfam" id="PF02678">
    <property type="entry name" value="Pirin"/>
    <property type="match status" value="1"/>
</dbReference>
<dbReference type="KEGG" id="sand:H3309_14995"/>
<protein>
    <submittedName>
        <fullName evidence="6">Pirin family protein</fullName>
    </submittedName>
</protein>
<dbReference type="RefSeq" id="WP_182295640.1">
    <property type="nucleotide sequence ID" value="NZ_CP059851.1"/>
</dbReference>
<feature type="domain" description="Pirin N-terminal" evidence="4">
    <location>
        <begin position="13"/>
        <end position="119"/>
    </location>
</feature>
<dbReference type="PANTHER" id="PTHR43212:SF3">
    <property type="entry name" value="QUERCETIN 2,3-DIOXYGENASE"/>
    <property type="match status" value="1"/>
</dbReference>
<dbReference type="Proteomes" id="UP000515292">
    <property type="component" value="Chromosome"/>
</dbReference>
<dbReference type="Pfam" id="PF17954">
    <property type="entry name" value="Pirin_C_2"/>
    <property type="match status" value="1"/>
</dbReference>
<accession>A0A7G5IGV8</accession>
<dbReference type="InterPro" id="IPR003829">
    <property type="entry name" value="Pirin_N_dom"/>
</dbReference>
<dbReference type="CDD" id="cd20311">
    <property type="entry name" value="cupin_Yhhw_C"/>
    <property type="match status" value="1"/>
</dbReference>
<dbReference type="AlphaFoldDB" id="A0A7G5IGV8"/>
<proteinExistence type="inferred from homology"/>
<dbReference type="InterPro" id="IPR041602">
    <property type="entry name" value="Quercetinase_C"/>
</dbReference>
<reference evidence="6 7" key="1">
    <citation type="submission" date="2020-07" db="EMBL/GenBank/DDBJ databases">
        <title>Complete genome sequence for Sandaracinobacter sp. M6.</title>
        <authorList>
            <person name="Tang Y."/>
            <person name="Liu Q."/>
            <person name="Guo Z."/>
            <person name="Lei P."/>
            <person name="Huang B."/>
        </authorList>
    </citation>
    <scope>NUCLEOTIDE SEQUENCE [LARGE SCALE GENOMIC DNA]</scope>
    <source>
        <strain evidence="6 7">M6</strain>
    </source>
</reference>
<feature type="binding site" evidence="2">
    <location>
        <position position="101"/>
    </location>
    <ligand>
        <name>Fe cation</name>
        <dbReference type="ChEBI" id="CHEBI:24875"/>
    </ligand>
</feature>
<keyword evidence="7" id="KW-1185">Reference proteome</keyword>
<gene>
    <name evidence="6" type="ORF">H3309_14995</name>
</gene>
<comment type="similarity">
    <text evidence="1 3">Belongs to the pirin family.</text>
</comment>
<evidence type="ECO:0000313" key="7">
    <source>
        <dbReference type="Proteomes" id="UP000515292"/>
    </source>
</evidence>
<dbReference type="PANTHER" id="PTHR43212">
    <property type="entry name" value="QUERCETIN 2,3-DIOXYGENASE"/>
    <property type="match status" value="1"/>
</dbReference>
<evidence type="ECO:0000256" key="2">
    <source>
        <dbReference type="PIRSR" id="PIRSR006232-1"/>
    </source>
</evidence>
<organism evidence="6 7">
    <name type="scientific">Sandaracinobacteroides saxicola</name>
    <dbReference type="NCBI Taxonomy" id="2759707"/>
    <lineage>
        <taxon>Bacteria</taxon>
        <taxon>Pseudomonadati</taxon>
        <taxon>Pseudomonadota</taxon>
        <taxon>Alphaproteobacteria</taxon>
        <taxon>Sphingomonadales</taxon>
        <taxon>Sphingosinicellaceae</taxon>
        <taxon>Sandaracinobacteroides</taxon>
    </lineage>
</organism>
<dbReference type="InterPro" id="IPR014710">
    <property type="entry name" value="RmlC-like_jellyroll"/>
</dbReference>
<dbReference type="SUPFAM" id="SSF51182">
    <property type="entry name" value="RmlC-like cupins"/>
    <property type="match status" value="1"/>
</dbReference>
<dbReference type="GO" id="GO:0046872">
    <property type="term" value="F:metal ion binding"/>
    <property type="evidence" value="ECO:0007669"/>
    <property type="project" value="UniProtKB-KW"/>
</dbReference>
<evidence type="ECO:0000256" key="1">
    <source>
        <dbReference type="ARBA" id="ARBA00008416"/>
    </source>
</evidence>
<keyword evidence="2" id="KW-0479">Metal-binding</keyword>
<dbReference type="InterPro" id="IPR011051">
    <property type="entry name" value="RmlC_Cupin_sf"/>
</dbReference>
<comment type="cofactor">
    <cofactor evidence="2">
        <name>Fe cation</name>
        <dbReference type="ChEBI" id="CHEBI:24875"/>
    </cofactor>
    <text evidence="2">Binds 1 Fe cation per subunit.</text>
</comment>
<evidence type="ECO:0000256" key="3">
    <source>
        <dbReference type="RuleBase" id="RU003457"/>
    </source>
</evidence>
<feature type="domain" description="Quercetin 2,3-dioxygenase C-terminal cupin" evidence="5">
    <location>
        <begin position="148"/>
        <end position="232"/>
    </location>
</feature>
<evidence type="ECO:0000259" key="4">
    <source>
        <dbReference type="Pfam" id="PF02678"/>
    </source>
</evidence>
<dbReference type="CDD" id="cd02910">
    <property type="entry name" value="cupin_Yhhw_N"/>
    <property type="match status" value="1"/>
</dbReference>
<evidence type="ECO:0000313" key="6">
    <source>
        <dbReference type="EMBL" id="QMW22600.1"/>
    </source>
</evidence>
<dbReference type="InterPro" id="IPR012093">
    <property type="entry name" value="Pirin"/>
</dbReference>
<feature type="binding site" evidence="2">
    <location>
        <position position="103"/>
    </location>
    <ligand>
        <name>Fe cation</name>
        <dbReference type="ChEBI" id="CHEBI:24875"/>
    </ligand>
</feature>